<dbReference type="Gene3D" id="3.40.50.300">
    <property type="entry name" value="P-loop containing nucleotide triphosphate hydrolases"/>
    <property type="match status" value="1"/>
</dbReference>
<dbReference type="InterPro" id="IPR010766">
    <property type="entry name" value="DRTGG"/>
</dbReference>
<dbReference type="GO" id="GO:0008959">
    <property type="term" value="F:phosphate acetyltransferase activity"/>
    <property type="evidence" value="ECO:0007669"/>
    <property type="project" value="UniProtKB-EC"/>
</dbReference>
<comment type="subunit">
    <text evidence="5">Homohexamer.</text>
</comment>
<comment type="pathway">
    <text evidence="2 12">Metabolic intermediate biosynthesis; acetyl-CoA biosynthesis; acetyl-CoA from acetate: step 2/2.</text>
</comment>
<proteinExistence type="inferred from homology"/>
<dbReference type="InterPro" id="IPR050500">
    <property type="entry name" value="Phos_Acetyltrans/Butyryltrans"/>
</dbReference>
<evidence type="ECO:0000256" key="3">
    <source>
        <dbReference type="ARBA" id="ARBA00008756"/>
    </source>
</evidence>
<dbReference type="Pfam" id="PF01515">
    <property type="entry name" value="PTA_PTB"/>
    <property type="match status" value="1"/>
</dbReference>
<comment type="domain">
    <text evidence="12">The N-terminal region seems to be important for proper quaternary structure. The C-terminal region contains the substrate-binding site.</text>
</comment>
<dbReference type="InterPro" id="IPR004614">
    <property type="entry name" value="P_AcTrfase"/>
</dbReference>
<dbReference type="SUPFAM" id="SSF53659">
    <property type="entry name" value="Isocitrate/Isopropylmalate dehydrogenase-like"/>
    <property type="match status" value="1"/>
</dbReference>
<accession>A0A1I5QU29</accession>
<dbReference type="UniPathway" id="UPA00340">
    <property type="reaction ID" value="UER00459"/>
</dbReference>
<dbReference type="RefSeq" id="WP_092912736.1">
    <property type="nucleotide sequence ID" value="NZ_FOXB01000022.1"/>
</dbReference>
<dbReference type="InterPro" id="IPR042112">
    <property type="entry name" value="P_AcTrfase_dom2"/>
</dbReference>
<evidence type="ECO:0000256" key="4">
    <source>
        <dbReference type="ARBA" id="ARBA00009786"/>
    </source>
</evidence>
<dbReference type="NCBIfam" id="NF004167">
    <property type="entry name" value="PRK05632.1"/>
    <property type="match status" value="1"/>
</dbReference>
<dbReference type="FunFam" id="3.40.50.10750:FF:000001">
    <property type="entry name" value="Phosphate acetyltransferase"/>
    <property type="match status" value="1"/>
</dbReference>
<keyword evidence="9 12" id="KW-0808">Transferase</keyword>
<dbReference type="InterPro" id="IPR042113">
    <property type="entry name" value="P_AcTrfase_dom1"/>
</dbReference>
<dbReference type="STRING" id="223786.SAMN05216234_12224"/>
<evidence type="ECO:0000256" key="11">
    <source>
        <dbReference type="ARBA" id="ARBA00031108"/>
    </source>
</evidence>
<dbReference type="Gene3D" id="3.40.50.10950">
    <property type="match status" value="1"/>
</dbReference>
<comment type="similarity">
    <text evidence="4 12">In the N-terminal section; belongs to the CobB/CobQ family.</text>
</comment>
<organism evidence="15 16">
    <name type="scientific">Hydrogenimonas thermophila</name>
    <dbReference type="NCBI Taxonomy" id="223786"/>
    <lineage>
        <taxon>Bacteria</taxon>
        <taxon>Pseudomonadati</taxon>
        <taxon>Campylobacterota</taxon>
        <taxon>Epsilonproteobacteria</taxon>
        <taxon>Campylobacterales</taxon>
        <taxon>Hydrogenimonadaceae</taxon>
        <taxon>Hydrogenimonas</taxon>
    </lineage>
</organism>
<dbReference type="OrthoDB" id="9808984at2"/>
<dbReference type="PANTHER" id="PTHR43356">
    <property type="entry name" value="PHOSPHATE ACETYLTRANSFERASE"/>
    <property type="match status" value="1"/>
</dbReference>
<dbReference type="Gene3D" id="3.40.50.10750">
    <property type="entry name" value="Isocitrate/Isopropylmalate dehydrogenase-like"/>
    <property type="match status" value="1"/>
</dbReference>
<comment type="function">
    <text evidence="12">Involved in acetate metabolism.</text>
</comment>
<dbReference type="AlphaFoldDB" id="A0A1I5QU29"/>
<evidence type="ECO:0000256" key="1">
    <source>
        <dbReference type="ARBA" id="ARBA00004496"/>
    </source>
</evidence>
<name>A0A1I5QU29_9BACT</name>
<dbReference type="InterPro" id="IPR028979">
    <property type="entry name" value="Ser_kin/Pase_Hpr-like_N_sf"/>
</dbReference>
<evidence type="ECO:0000256" key="8">
    <source>
        <dbReference type="ARBA" id="ARBA00022490"/>
    </source>
</evidence>
<gene>
    <name evidence="15" type="ORF">SAMN05216234_12224</name>
</gene>
<feature type="domain" description="DRTGG" evidence="14">
    <location>
        <begin position="213"/>
        <end position="320"/>
    </location>
</feature>
<keyword evidence="16" id="KW-1185">Reference proteome</keyword>
<evidence type="ECO:0000256" key="12">
    <source>
        <dbReference type="PIRNR" id="PIRNR006107"/>
    </source>
</evidence>
<dbReference type="PIRSF" id="PIRSF006107">
    <property type="entry name" value="PhpActrans_proteobac"/>
    <property type="match status" value="1"/>
</dbReference>
<keyword evidence="10 12" id="KW-0012">Acyltransferase</keyword>
<dbReference type="Pfam" id="PF13500">
    <property type="entry name" value="AAA_26"/>
    <property type="match status" value="1"/>
</dbReference>
<dbReference type="GO" id="GO:0006085">
    <property type="term" value="P:acetyl-CoA biosynthetic process"/>
    <property type="evidence" value="ECO:0007669"/>
    <property type="project" value="UniProtKB-UniPathway"/>
</dbReference>
<sequence length="692" mass="76619">MPSSSLYIISKEPQAGSLFIAIGLMEILKRSYKRVAVFKPVVLQKKDEDVKTILNIFNLDQSLEDGCGITLKKAEELFAYGEKAKLYEDLITSFESLCSKYDFVLCLGFSNQHFKEIIDFDLNLQIAKNFSSSIVGVISAKDKTVESIGEELLLWERGLKEEELKPFAFFINHMKDKLSCEVNSIKPFKEIPCFPIPYEKELDKPTILDFLDVSGGEVLNIKDERKLEQTINKPLIAAMHPEHFLDHFEDGDLVIVPADRSDILLTVMAANQTKGFPSASAVVIGGQAPISKNILKLLSSNDNFNVVLIKVPLDTMQISMQALKSVARITFKHRRKVALALGHFAKYVDTELIEKSLAKSSVNILTPAMFQHRLFARASKHKVRIVLPESMDERILRAAEIVHRRNLANIILLGKKETICNNGKALGINLDGLEFINPQDKNLLEKFTQNLYELRKEKGITIEAARDRMKNWTYFATMMVEQGLADAMVAGASHSTAETVLPALQIIKTKPGIEIVSSIFFMCLDTKVLVYGDCAIVPDPNPKELAQIAVESALSAKAFGIESIVAMLSYSSGESGKGEDVEKVREAVKIANSMRPDLLIEGPIQYDAAIDPEVGKKKMPGSRVAGRATVFIFPDLNTGNNTYKAVQRSTNAIAIGPVLQGLRKPVNDLSRGCSVEDIVSTIAITAVQAQQL</sequence>
<dbReference type="NCBIfam" id="NF007233">
    <property type="entry name" value="PRK09653.1"/>
    <property type="match status" value="1"/>
</dbReference>
<dbReference type="InterPro" id="IPR002505">
    <property type="entry name" value="PTA_PTB"/>
</dbReference>
<dbReference type="EC" id="2.3.1.8" evidence="6 12"/>
<comment type="similarity">
    <text evidence="3 12">In the C-terminal section; belongs to the phosphate acetyltransferase and butyryltransferase family.</text>
</comment>
<evidence type="ECO:0000256" key="7">
    <source>
        <dbReference type="ARBA" id="ARBA00021528"/>
    </source>
</evidence>
<comment type="subcellular location">
    <subcellularLocation>
        <location evidence="1 12">Cytoplasm</location>
    </subcellularLocation>
</comment>
<evidence type="ECO:0000256" key="5">
    <source>
        <dbReference type="ARBA" id="ARBA00011643"/>
    </source>
</evidence>
<dbReference type="SUPFAM" id="SSF52540">
    <property type="entry name" value="P-loop containing nucleoside triphosphate hydrolases"/>
    <property type="match status" value="1"/>
</dbReference>
<evidence type="ECO:0000259" key="13">
    <source>
        <dbReference type="Pfam" id="PF01515"/>
    </source>
</evidence>
<feature type="domain" description="Phosphate acetyl/butaryl transferase" evidence="13">
    <location>
        <begin position="369"/>
        <end position="686"/>
    </location>
</feature>
<dbReference type="InterPro" id="IPR027417">
    <property type="entry name" value="P-loop_NTPase"/>
</dbReference>
<evidence type="ECO:0000256" key="6">
    <source>
        <dbReference type="ARBA" id="ARBA00012707"/>
    </source>
</evidence>
<evidence type="ECO:0000256" key="10">
    <source>
        <dbReference type="ARBA" id="ARBA00023315"/>
    </source>
</evidence>
<keyword evidence="8 12" id="KW-0963">Cytoplasm</keyword>
<evidence type="ECO:0000313" key="15">
    <source>
        <dbReference type="EMBL" id="SFP49808.1"/>
    </source>
</evidence>
<comment type="catalytic activity">
    <reaction evidence="12">
        <text>acetyl-CoA + phosphate = acetyl phosphate + CoA</text>
        <dbReference type="Rhea" id="RHEA:19521"/>
        <dbReference type="ChEBI" id="CHEBI:22191"/>
        <dbReference type="ChEBI" id="CHEBI:43474"/>
        <dbReference type="ChEBI" id="CHEBI:57287"/>
        <dbReference type="ChEBI" id="CHEBI:57288"/>
        <dbReference type="EC" id="2.3.1.8"/>
    </reaction>
</comment>
<dbReference type="Gene3D" id="3.40.1390.20">
    <property type="entry name" value="HprK N-terminal domain-like"/>
    <property type="match status" value="1"/>
</dbReference>
<dbReference type="SUPFAM" id="SSF75138">
    <property type="entry name" value="HprK N-terminal domain-like"/>
    <property type="match status" value="1"/>
</dbReference>
<dbReference type="Proteomes" id="UP000199227">
    <property type="component" value="Unassembled WGS sequence"/>
</dbReference>
<dbReference type="PANTHER" id="PTHR43356:SF3">
    <property type="entry name" value="PHOSPHATE ACETYLTRANSFERASE"/>
    <property type="match status" value="1"/>
</dbReference>
<evidence type="ECO:0000256" key="2">
    <source>
        <dbReference type="ARBA" id="ARBA00004989"/>
    </source>
</evidence>
<dbReference type="EMBL" id="FOXB01000022">
    <property type="protein sequence ID" value="SFP49808.1"/>
    <property type="molecule type" value="Genomic_DNA"/>
</dbReference>
<dbReference type="GO" id="GO:0005737">
    <property type="term" value="C:cytoplasm"/>
    <property type="evidence" value="ECO:0007669"/>
    <property type="project" value="UniProtKB-SubCell"/>
</dbReference>
<dbReference type="NCBIfam" id="TIGR00651">
    <property type="entry name" value="pta"/>
    <property type="match status" value="1"/>
</dbReference>
<reference evidence="15 16" key="1">
    <citation type="submission" date="2016-10" db="EMBL/GenBank/DDBJ databases">
        <authorList>
            <person name="de Groot N.N."/>
        </authorList>
    </citation>
    <scope>NUCLEOTIDE SEQUENCE [LARGE SCALE GENOMIC DNA]</scope>
    <source>
        <strain evidence="15 16">EP1-55-1</strain>
    </source>
</reference>
<evidence type="ECO:0000259" key="14">
    <source>
        <dbReference type="Pfam" id="PF07085"/>
    </source>
</evidence>
<dbReference type="Pfam" id="PF07085">
    <property type="entry name" value="DRTGG"/>
    <property type="match status" value="1"/>
</dbReference>
<evidence type="ECO:0000313" key="16">
    <source>
        <dbReference type="Proteomes" id="UP000199227"/>
    </source>
</evidence>
<evidence type="ECO:0000256" key="9">
    <source>
        <dbReference type="ARBA" id="ARBA00022679"/>
    </source>
</evidence>
<dbReference type="InterPro" id="IPR016475">
    <property type="entry name" value="P-Actrans_bac"/>
</dbReference>
<protein>
    <recommendedName>
        <fullName evidence="7 12">Phosphate acetyltransferase</fullName>
        <ecNumber evidence="6 12">2.3.1.8</ecNumber>
    </recommendedName>
    <alternativeName>
        <fullName evidence="11 12">Phosphotransacetylase</fullName>
    </alternativeName>
</protein>